<name>A0A1I8AIW6_9BILA</name>
<dbReference type="PANTHER" id="PTHR33939">
    <property type="entry name" value="PROTEIN CBG22215"/>
    <property type="match status" value="1"/>
</dbReference>
<proteinExistence type="predicted"/>
<accession>A0A1I8AIW6</accession>
<protein>
    <submittedName>
        <fullName evidence="3">Helitron_like_N domain-containing protein</fullName>
    </submittedName>
</protein>
<evidence type="ECO:0000313" key="2">
    <source>
        <dbReference type="Proteomes" id="UP000095287"/>
    </source>
</evidence>
<feature type="region of interest" description="Disordered" evidence="1">
    <location>
        <begin position="20"/>
        <end position="112"/>
    </location>
</feature>
<evidence type="ECO:0000256" key="1">
    <source>
        <dbReference type="SAM" id="MobiDB-lite"/>
    </source>
</evidence>
<dbReference type="WBParaSite" id="L893_g6251.t1">
    <property type="protein sequence ID" value="L893_g6251.t1"/>
    <property type="gene ID" value="L893_g6251"/>
</dbReference>
<evidence type="ECO:0000313" key="3">
    <source>
        <dbReference type="WBParaSite" id="L893_g6251.t1"/>
    </source>
</evidence>
<dbReference type="AlphaFoldDB" id="A0A1I8AIW6"/>
<feature type="compositionally biased region" description="Basic and acidic residues" evidence="1">
    <location>
        <begin position="101"/>
        <end position="112"/>
    </location>
</feature>
<dbReference type="PANTHER" id="PTHR33939:SF1">
    <property type="entry name" value="DUF4371 DOMAIN-CONTAINING PROTEIN"/>
    <property type="match status" value="1"/>
</dbReference>
<organism evidence="2 3">
    <name type="scientific">Steinernema glaseri</name>
    <dbReference type="NCBI Taxonomy" id="37863"/>
    <lineage>
        <taxon>Eukaryota</taxon>
        <taxon>Metazoa</taxon>
        <taxon>Ecdysozoa</taxon>
        <taxon>Nematoda</taxon>
        <taxon>Chromadorea</taxon>
        <taxon>Rhabditida</taxon>
        <taxon>Tylenchina</taxon>
        <taxon>Panagrolaimomorpha</taxon>
        <taxon>Strongyloidoidea</taxon>
        <taxon>Steinernematidae</taxon>
        <taxon>Steinernema</taxon>
    </lineage>
</organism>
<feature type="compositionally biased region" description="Basic residues" evidence="1">
    <location>
        <begin position="28"/>
        <end position="38"/>
    </location>
</feature>
<reference evidence="3" key="1">
    <citation type="submission" date="2016-11" db="UniProtKB">
        <authorList>
            <consortium name="WormBaseParasite"/>
        </authorList>
    </citation>
    <scope>IDENTIFICATION</scope>
</reference>
<dbReference type="Gene3D" id="3.30.420.10">
    <property type="entry name" value="Ribonuclease H-like superfamily/Ribonuclease H"/>
    <property type="match status" value="1"/>
</dbReference>
<sequence length="367" mass="42823">MTSVGITNVADDVLMFNLPWSRSPTGARLRKGNQTKNQKRMERRQAVQQLLHKQDRRHAVETTSLQHVRPPRNAKDPKRGRSQNQRNKELQSPNAGWNDEWQERHEGHRCDRNSNEAKVVLRVEDRQLNRGEMVKIHPRPPVTRPIGRPRSRWKDDFKKILLDCNKNYIKHLISLLKAKGGKIALIVVKNRGMREDCAVLQVWYVCYMFDASSHSRCLENIHMASKKDVIQGFLKQYDITYQQRATKSILMSMVKKVVGGREDQFRRRTVDTLCATNGIKLLRLPPYHANFNSIEFCVGLDKTKFEISQTEQTTSPESRNTLQFMETMPLARIQSFFDHVVNEENELETYDNCNIDFNPLIDDDNHE</sequence>
<feature type="compositionally biased region" description="Polar residues" evidence="1">
    <location>
        <begin position="82"/>
        <end position="95"/>
    </location>
</feature>
<dbReference type="InterPro" id="IPR036397">
    <property type="entry name" value="RNaseH_sf"/>
</dbReference>
<keyword evidence="2" id="KW-1185">Reference proteome</keyword>
<dbReference type="Proteomes" id="UP000095287">
    <property type="component" value="Unplaced"/>
</dbReference>
<dbReference type="GO" id="GO:0003676">
    <property type="term" value="F:nucleic acid binding"/>
    <property type="evidence" value="ECO:0007669"/>
    <property type="project" value="InterPro"/>
</dbReference>